<feature type="coiled-coil region" evidence="1">
    <location>
        <begin position="315"/>
        <end position="342"/>
    </location>
</feature>
<protein>
    <submittedName>
        <fullName evidence="3">Uncharacterized protein</fullName>
    </submittedName>
</protein>
<sequence>MKKFLKIYAQTPATKRNLEKFTTSQKFITCEELASQSAELWTNESEINISDTELIECCNEAEKVLNESNNKTIVDMIYDDFSTSPFNSPITSPASRLKALERSPLFILLEKPKRCYGLKFKKEMRTKLEEKLEFIVNYDDNSDEGDLVPIEDTLTAEQLVDFSSKKSDVPSNHGKSDPSKNWGEDDYDIFTSIDMQQILNQNEQFKESFFIEPVLPLKKYQTQELKNEKESIKINNRESSLTHLHIQTPNNNQNAMSEEKEHPKSFQGKDFGTEPKEITKRISVKSLETKFKNTTDNSVQITDKTGFRTANGKDISISEEEKKRLEGLLKELNQSASDDNTEVGLLDIKKSDYF</sequence>
<dbReference type="EnsemblMetazoa" id="GBRI013906-RA">
    <property type="protein sequence ID" value="GBRI013906-PA"/>
    <property type="gene ID" value="GBRI013906"/>
</dbReference>
<dbReference type="VEuPathDB" id="VectorBase:GBRI013906"/>
<reference evidence="4" key="1">
    <citation type="submission" date="2014-03" db="EMBL/GenBank/DDBJ databases">
        <authorList>
            <person name="Aksoy S."/>
            <person name="Warren W."/>
            <person name="Wilson R.K."/>
        </authorList>
    </citation>
    <scope>NUCLEOTIDE SEQUENCE [LARGE SCALE GENOMIC DNA]</scope>
    <source>
        <strain evidence="4">IAEA</strain>
    </source>
</reference>
<dbReference type="AlphaFoldDB" id="A0A1A9WBX7"/>
<dbReference type="InterPro" id="IPR002093">
    <property type="entry name" value="BRCA2_repeat"/>
</dbReference>
<evidence type="ECO:0000313" key="3">
    <source>
        <dbReference type="EnsemblMetazoa" id="GBRI013906-PA"/>
    </source>
</evidence>
<proteinExistence type="predicted"/>
<dbReference type="STRING" id="37001.A0A1A9WBX7"/>
<feature type="compositionally biased region" description="Basic and acidic residues" evidence="2">
    <location>
        <begin position="163"/>
        <end position="178"/>
    </location>
</feature>
<organism evidence="3 4">
    <name type="scientific">Glossina brevipalpis</name>
    <dbReference type="NCBI Taxonomy" id="37001"/>
    <lineage>
        <taxon>Eukaryota</taxon>
        <taxon>Metazoa</taxon>
        <taxon>Ecdysozoa</taxon>
        <taxon>Arthropoda</taxon>
        <taxon>Hexapoda</taxon>
        <taxon>Insecta</taxon>
        <taxon>Pterygota</taxon>
        <taxon>Neoptera</taxon>
        <taxon>Endopterygota</taxon>
        <taxon>Diptera</taxon>
        <taxon>Brachycera</taxon>
        <taxon>Muscomorpha</taxon>
        <taxon>Hippoboscoidea</taxon>
        <taxon>Glossinidae</taxon>
        <taxon>Glossina</taxon>
    </lineage>
</organism>
<dbReference type="Proteomes" id="UP000091820">
    <property type="component" value="Unassembled WGS sequence"/>
</dbReference>
<evidence type="ECO:0000256" key="2">
    <source>
        <dbReference type="SAM" id="MobiDB-lite"/>
    </source>
</evidence>
<feature type="region of interest" description="Disordered" evidence="2">
    <location>
        <begin position="162"/>
        <end position="183"/>
    </location>
</feature>
<reference evidence="3" key="2">
    <citation type="submission" date="2020-05" db="UniProtKB">
        <authorList>
            <consortium name="EnsemblMetazoa"/>
        </authorList>
    </citation>
    <scope>IDENTIFICATION</scope>
    <source>
        <strain evidence="3">IAEA</strain>
    </source>
</reference>
<accession>A0A1A9WBX7</accession>
<keyword evidence="1" id="KW-0175">Coiled coil</keyword>
<feature type="region of interest" description="Disordered" evidence="2">
    <location>
        <begin position="251"/>
        <end position="272"/>
    </location>
</feature>
<name>A0A1A9WBX7_9MUSC</name>
<keyword evidence="4" id="KW-1185">Reference proteome</keyword>
<dbReference type="PROSITE" id="PS50138">
    <property type="entry name" value="BRCA2_REPEAT"/>
    <property type="match status" value="1"/>
</dbReference>
<evidence type="ECO:0000313" key="4">
    <source>
        <dbReference type="Proteomes" id="UP000091820"/>
    </source>
</evidence>
<evidence type="ECO:0000256" key="1">
    <source>
        <dbReference type="SAM" id="Coils"/>
    </source>
</evidence>